<dbReference type="OrthoDB" id="8138867at2"/>
<dbReference type="SUPFAM" id="SSF160448">
    <property type="entry name" value="PG1857-like"/>
    <property type="match status" value="1"/>
</dbReference>
<evidence type="ECO:0000259" key="1">
    <source>
        <dbReference type="Pfam" id="PF09633"/>
    </source>
</evidence>
<evidence type="ECO:0000313" key="3">
    <source>
        <dbReference type="Proteomes" id="UP000001494"/>
    </source>
</evidence>
<sequence>MTRPPVISYFSQYLYEYHKGVRLLFLLTMTPHEAMAVQKRLEKESVDYFIQKVSLTKVNVFFGRSACIETIRHIVTRPLVDLTPEQDFILGSLLGYDRIQQCERYLKQVKQVSNRLESVH</sequence>
<dbReference type="eggNOG" id="ENOG5032RXB">
    <property type="taxonomic scope" value="Bacteria"/>
</dbReference>
<protein>
    <recommendedName>
        <fullName evidence="1">DUF2023 domain-containing protein</fullName>
    </recommendedName>
</protein>
<dbReference type="RefSeq" id="WP_014500985.1">
    <property type="nucleotide sequence ID" value="NC_017262.1"/>
</dbReference>
<dbReference type="Gene3D" id="3.30.2190.10">
    <property type="entry name" value="PG1857-like"/>
    <property type="match status" value="1"/>
</dbReference>
<name>A0A0H3G376_ZYMMA</name>
<dbReference type="InterPro" id="IPR036780">
    <property type="entry name" value="PG1857-like_sf"/>
</dbReference>
<dbReference type="KEGG" id="zmm:Zmob_1306"/>
<accession>A0A0H3G376</accession>
<organism evidence="2 3">
    <name type="scientific">Zymomonas mobilis subsp. mobilis (strain ATCC 10988 / DSM 424 / LMG 404 / NCIMB 8938 / NRRL B-806 / ZM1)</name>
    <dbReference type="NCBI Taxonomy" id="555217"/>
    <lineage>
        <taxon>Bacteria</taxon>
        <taxon>Pseudomonadati</taxon>
        <taxon>Pseudomonadota</taxon>
        <taxon>Alphaproteobacteria</taxon>
        <taxon>Sphingomonadales</taxon>
        <taxon>Zymomonadaceae</taxon>
        <taxon>Zymomonas</taxon>
    </lineage>
</organism>
<dbReference type="AlphaFoldDB" id="A0A0H3G376"/>
<dbReference type="Proteomes" id="UP000001494">
    <property type="component" value="Chromosome"/>
</dbReference>
<reference evidence="2 3" key="1">
    <citation type="journal article" date="2011" name="J. Bacteriol.">
        <title>Genome sequence of the ethanol-producing Zymomonas mobilis subsp. mobilis lectotype strain ATCC 10988.</title>
        <authorList>
            <person name="Pappas K.M."/>
            <person name="Kouvelis V.N."/>
            <person name="Saunders E."/>
            <person name="Brettin T.S."/>
            <person name="Bruce D."/>
            <person name="Detter C."/>
            <person name="Balakireva M."/>
            <person name="Han C.S."/>
            <person name="Savvakis G."/>
            <person name="Kyrpides N.C."/>
            <person name="Typas M.A."/>
        </authorList>
    </citation>
    <scope>NUCLEOTIDE SEQUENCE [LARGE SCALE GENOMIC DNA]</scope>
    <source>
        <strain evidence="3">ATCC 10988 / DSM 424 / CCUG 17860 / LMG 404 / NCIMB 8938 / NRRL B-806 / ZM1</strain>
    </source>
</reference>
<evidence type="ECO:0000313" key="2">
    <source>
        <dbReference type="EMBL" id="AEH63129.1"/>
    </source>
</evidence>
<feature type="domain" description="DUF2023" evidence="1">
    <location>
        <begin position="10"/>
        <end position="107"/>
    </location>
</feature>
<dbReference type="EMBL" id="CP002850">
    <property type="protein sequence ID" value="AEH63129.1"/>
    <property type="molecule type" value="Genomic_DNA"/>
</dbReference>
<proteinExistence type="predicted"/>
<gene>
    <name evidence="2" type="ordered locus">Zmob_1306</name>
</gene>
<dbReference type="InterPro" id="IPR018594">
    <property type="entry name" value="DUF2023"/>
</dbReference>
<dbReference type="Pfam" id="PF09633">
    <property type="entry name" value="DUF2023"/>
    <property type="match status" value="1"/>
</dbReference>
<dbReference type="HOGENOM" id="CLU_145389_0_0_5"/>